<evidence type="ECO:0000256" key="5">
    <source>
        <dbReference type="ARBA" id="ARBA00022512"/>
    </source>
</evidence>
<gene>
    <name evidence="17" type="ORF">ERUC_LOCUS29043</name>
</gene>
<dbReference type="Pfam" id="PF01095">
    <property type="entry name" value="Pectinesterase"/>
    <property type="match status" value="1"/>
</dbReference>
<dbReference type="InterPro" id="IPR012334">
    <property type="entry name" value="Pectin_lyas_fold"/>
</dbReference>
<feature type="domain" description="Pectinesterase catalytic" evidence="16">
    <location>
        <begin position="82"/>
        <end position="372"/>
    </location>
</feature>
<evidence type="ECO:0000256" key="15">
    <source>
        <dbReference type="RuleBase" id="RU000589"/>
    </source>
</evidence>
<comment type="subcellular location">
    <subcellularLocation>
        <location evidence="1">Secreted</location>
        <location evidence="1">Cell wall</location>
    </subcellularLocation>
</comment>
<organism evidence="17 18">
    <name type="scientific">Eruca vesicaria subsp. sativa</name>
    <name type="common">Garden rocket</name>
    <name type="synonym">Eruca sativa</name>
    <dbReference type="NCBI Taxonomy" id="29727"/>
    <lineage>
        <taxon>Eukaryota</taxon>
        <taxon>Viridiplantae</taxon>
        <taxon>Streptophyta</taxon>
        <taxon>Embryophyta</taxon>
        <taxon>Tracheophyta</taxon>
        <taxon>Spermatophyta</taxon>
        <taxon>Magnoliopsida</taxon>
        <taxon>eudicotyledons</taxon>
        <taxon>Gunneridae</taxon>
        <taxon>Pentapetalae</taxon>
        <taxon>rosids</taxon>
        <taxon>malvids</taxon>
        <taxon>Brassicales</taxon>
        <taxon>Brassicaceae</taxon>
        <taxon>Brassiceae</taxon>
        <taxon>Eruca</taxon>
    </lineage>
</organism>
<protein>
    <recommendedName>
        <fullName evidence="4 15">Pectinesterase</fullName>
        <ecNumber evidence="4 15">3.1.1.11</ecNumber>
    </recommendedName>
</protein>
<dbReference type="SUPFAM" id="SSF51126">
    <property type="entry name" value="Pectin lyase-like"/>
    <property type="match status" value="1"/>
</dbReference>
<feature type="active site" evidence="14">
    <location>
        <position position="234"/>
    </location>
</feature>
<evidence type="ECO:0000256" key="2">
    <source>
        <dbReference type="ARBA" id="ARBA00005184"/>
    </source>
</evidence>
<dbReference type="PROSITE" id="PS00503">
    <property type="entry name" value="PECTINESTERASE_2"/>
    <property type="match status" value="1"/>
</dbReference>
<evidence type="ECO:0000256" key="3">
    <source>
        <dbReference type="ARBA" id="ARBA00008891"/>
    </source>
</evidence>
<dbReference type="GO" id="GO:0045490">
    <property type="term" value="P:pectin catabolic process"/>
    <property type="evidence" value="ECO:0007669"/>
    <property type="project" value="UniProtKB-UniRule"/>
</dbReference>
<sequence length="406" mass="44544">MPIKPVVTTVIALFSTILALYSIPWPSSLTSIATTIITNSQLGPLSIYAAFFGHRHHHVPIKGCEKWTSRLTHLYKASLVLTVDLNGCGNFSNVQSAIDSVPDLSPSKTLIIVNSGVYREKVTINENKTNIVMQGRGYQNTSIEWNDTAKSAGGTAYSFSFAVLAANFTAYNISFKNNAPEPDPGEDDAQAVALKIEGDQCAFYGCGFYGAQDTLLDDRGRHFFKNCFIQGSIDFIFGNGRSLYQDCTINSIAKEVTSGVSGSITAHGRQSKDEQTGFSFVDCKIDGSGQVWLGRAWGAYATVVFSNTYMSGIITPEGWNDWGDQTREKTVIFGEHKCYGEGANYKGRVSYGKQLTDSEASSFTDISYIDGDQWLSQSNILSELTSQDNSEENLSDFINRYEDHDA</sequence>
<evidence type="ECO:0000256" key="11">
    <source>
        <dbReference type="ARBA" id="ARBA00023316"/>
    </source>
</evidence>
<evidence type="ECO:0000256" key="10">
    <source>
        <dbReference type="ARBA" id="ARBA00023180"/>
    </source>
</evidence>
<keyword evidence="6" id="KW-0964">Secreted</keyword>
<evidence type="ECO:0000256" key="14">
    <source>
        <dbReference type="PROSITE-ProRule" id="PRU10040"/>
    </source>
</evidence>
<dbReference type="PANTHER" id="PTHR31321">
    <property type="entry name" value="ACYL-COA THIOESTER HYDROLASE YBHC-RELATED"/>
    <property type="match status" value="1"/>
</dbReference>
<evidence type="ECO:0000256" key="4">
    <source>
        <dbReference type="ARBA" id="ARBA00013229"/>
    </source>
</evidence>
<comment type="similarity">
    <text evidence="3">Belongs to the pectinesterase family.</text>
</comment>
<keyword evidence="9 15" id="KW-0063">Aspartyl esterase</keyword>
<keyword evidence="7" id="KW-0732">Signal</keyword>
<dbReference type="GO" id="GO:0042545">
    <property type="term" value="P:cell wall modification"/>
    <property type="evidence" value="ECO:0007669"/>
    <property type="project" value="UniProtKB-UniRule"/>
</dbReference>
<evidence type="ECO:0000256" key="6">
    <source>
        <dbReference type="ARBA" id="ARBA00022525"/>
    </source>
</evidence>
<keyword evidence="11" id="KW-0961">Cell wall biogenesis/degradation</keyword>
<reference evidence="17 18" key="1">
    <citation type="submission" date="2022-03" db="EMBL/GenBank/DDBJ databases">
        <authorList>
            <person name="Macdonald S."/>
            <person name="Ahmed S."/>
            <person name="Newling K."/>
        </authorList>
    </citation>
    <scope>NUCLEOTIDE SEQUENCE [LARGE SCALE GENOMIC DNA]</scope>
</reference>
<evidence type="ECO:0000256" key="8">
    <source>
        <dbReference type="ARBA" id="ARBA00022801"/>
    </source>
</evidence>
<dbReference type="GO" id="GO:0030599">
    <property type="term" value="F:pectinesterase activity"/>
    <property type="evidence" value="ECO:0007669"/>
    <property type="project" value="UniProtKB-UniRule"/>
</dbReference>
<comment type="pathway">
    <text evidence="2 15">Glycan metabolism; pectin degradation; 2-dehydro-3-deoxy-D-gluconate from pectin: step 1/5.</text>
</comment>
<name>A0ABC8KVL5_ERUVS</name>
<proteinExistence type="inferred from homology"/>
<dbReference type="EC" id="3.1.1.11" evidence="4 15"/>
<evidence type="ECO:0000256" key="9">
    <source>
        <dbReference type="ARBA" id="ARBA00023085"/>
    </source>
</evidence>
<dbReference type="EMBL" id="CAKOAT010356265">
    <property type="protein sequence ID" value="CAH8363287.1"/>
    <property type="molecule type" value="Genomic_DNA"/>
</dbReference>
<dbReference type="InterPro" id="IPR000070">
    <property type="entry name" value="Pectinesterase_cat"/>
</dbReference>
<dbReference type="InterPro" id="IPR033131">
    <property type="entry name" value="Pectinesterase_Asp_AS"/>
</dbReference>
<dbReference type="PANTHER" id="PTHR31321:SF73">
    <property type="entry name" value="PECTINESTERASE 14-RELATED"/>
    <property type="match status" value="1"/>
</dbReference>
<evidence type="ECO:0000259" key="16">
    <source>
        <dbReference type="Pfam" id="PF01095"/>
    </source>
</evidence>
<dbReference type="Proteomes" id="UP001642260">
    <property type="component" value="Unassembled WGS sequence"/>
</dbReference>
<evidence type="ECO:0000256" key="7">
    <source>
        <dbReference type="ARBA" id="ARBA00022729"/>
    </source>
</evidence>
<keyword evidence="8 15" id="KW-0378">Hydrolase</keyword>
<dbReference type="InterPro" id="IPR011050">
    <property type="entry name" value="Pectin_lyase_fold/virulence"/>
</dbReference>
<evidence type="ECO:0000256" key="13">
    <source>
        <dbReference type="ARBA" id="ARBA00057335"/>
    </source>
</evidence>
<evidence type="ECO:0000256" key="1">
    <source>
        <dbReference type="ARBA" id="ARBA00004191"/>
    </source>
</evidence>
<accession>A0ABC8KVL5</accession>
<keyword evidence="10" id="KW-0325">Glycoprotein</keyword>
<evidence type="ECO:0000313" key="17">
    <source>
        <dbReference type="EMBL" id="CAH8363287.1"/>
    </source>
</evidence>
<evidence type="ECO:0000256" key="12">
    <source>
        <dbReference type="ARBA" id="ARBA00047928"/>
    </source>
</evidence>
<keyword evidence="18" id="KW-1185">Reference proteome</keyword>
<comment type="caution">
    <text evidence="17">The sequence shown here is derived from an EMBL/GenBank/DDBJ whole genome shotgun (WGS) entry which is preliminary data.</text>
</comment>
<comment type="function">
    <text evidence="13">Acts in the modification of cell walls via demethylesterification of cell wall pectin.</text>
</comment>
<dbReference type="Gene3D" id="2.160.20.10">
    <property type="entry name" value="Single-stranded right-handed beta-helix, Pectin lyase-like"/>
    <property type="match status" value="1"/>
</dbReference>
<keyword evidence="5" id="KW-0134">Cell wall</keyword>
<dbReference type="FunFam" id="2.160.20.10:FF:000033">
    <property type="entry name" value="Pectinesterase"/>
    <property type="match status" value="1"/>
</dbReference>
<comment type="catalytic activity">
    <reaction evidence="12 15">
        <text>[(1-&gt;4)-alpha-D-galacturonosyl methyl ester](n) + n H2O = [(1-&gt;4)-alpha-D-galacturonosyl](n) + n methanol + n H(+)</text>
        <dbReference type="Rhea" id="RHEA:22380"/>
        <dbReference type="Rhea" id="RHEA-COMP:14570"/>
        <dbReference type="Rhea" id="RHEA-COMP:14573"/>
        <dbReference type="ChEBI" id="CHEBI:15377"/>
        <dbReference type="ChEBI" id="CHEBI:15378"/>
        <dbReference type="ChEBI" id="CHEBI:17790"/>
        <dbReference type="ChEBI" id="CHEBI:140522"/>
        <dbReference type="ChEBI" id="CHEBI:140523"/>
        <dbReference type="EC" id="3.1.1.11"/>
    </reaction>
</comment>
<evidence type="ECO:0000313" key="18">
    <source>
        <dbReference type="Proteomes" id="UP001642260"/>
    </source>
</evidence>
<dbReference type="AlphaFoldDB" id="A0ABC8KVL5"/>